<sequence length="170" mass="19317">MECFRWFQWFEEGDKGIITIEDVCATLDIPLPLEYRRKAEQNNVRSEGLIQETVETPALFAAPPMPSSASSLEKSTLDGVEVLPGNAASDDVLETCVRLVKEYSGPHGAEKDLAGYLKEHMEMRYRKHWEVVISISAIGCAVAHEVNMFIHFRYKDHIYLLFLVPDMRGL</sequence>
<dbReference type="STRING" id="6205.A0A0R3WVG4"/>
<dbReference type="Pfam" id="PF01221">
    <property type="entry name" value="Dynein_light"/>
    <property type="match status" value="1"/>
</dbReference>
<reference evidence="3" key="1">
    <citation type="submission" date="2017-02" db="UniProtKB">
        <authorList>
            <consortium name="WormBaseParasite"/>
        </authorList>
    </citation>
    <scope>IDENTIFICATION</scope>
</reference>
<proteinExistence type="predicted"/>
<evidence type="ECO:0000313" key="2">
    <source>
        <dbReference type="Proteomes" id="UP000274429"/>
    </source>
</evidence>
<dbReference type="InterPro" id="IPR037177">
    <property type="entry name" value="DLC_sf"/>
</dbReference>
<dbReference type="InterPro" id="IPR001372">
    <property type="entry name" value="Dynein_light_chain_typ-1/2"/>
</dbReference>
<accession>A0A0R3WVG4</accession>
<dbReference type="CDD" id="cd21450">
    <property type="entry name" value="DLC-like_DYNLL1-like"/>
    <property type="match status" value="1"/>
</dbReference>
<evidence type="ECO:0000313" key="3">
    <source>
        <dbReference type="WBParaSite" id="TTAC_0000475401-mRNA-1"/>
    </source>
</evidence>
<dbReference type="GO" id="GO:0030286">
    <property type="term" value="C:dynein complex"/>
    <property type="evidence" value="ECO:0007669"/>
    <property type="project" value="InterPro"/>
</dbReference>
<dbReference type="Proteomes" id="UP000274429">
    <property type="component" value="Unassembled WGS sequence"/>
</dbReference>
<dbReference type="SUPFAM" id="SSF54648">
    <property type="entry name" value="DLC"/>
    <property type="match status" value="1"/>
</dbReference>
<dbReference type="Gene3D" id="3.30.740.10">
    <property type="entry name" value="Protein Inhibitor Of Neuronal Nitric Oxide Synthase"/>
    <property type="match status" value="1"/>
</dbReference>
<name>A0A0R3WVG4_HYDTA</name>
<dbReference type="GO" id="GO:0007017">
    <property type="term" value="P:microtubule-based process"/>
    <property type="evidence" value="ECO:0007669"/>
    <property type="project" value="InterPro"/>
</dbReference>
<dbReference type="SMART" id="SM01375">
    <property type="entry name" value="Dynein_light"/>
    <property type="match status" value="1"/>
</dbReference>
<reference evidence="1 2" key="2">
    <citation type="submission" date="2018-11" db="EMBL/GenBank/DDBJ databases">
        <authorList>
            <consortium name="Pathogen Informatics"/>
        </authorList>
    </citation>
    <scope>NUCLEOTIDE SEQUENCE [LARGE SCALE GENOMIC DNA]</scope>
</reference>
<keyword evidence="2" id="KW-1185">Reference proteome</keyword>
<dbReference type="EMBL" id="UYWX01005208">
    <property type="protein sequence ID" value="VDM25557.1"/>
    <property type="molecule type" value="Genomic_DNA"/>
</dbReference>
<dbReference type="WBParaSite" id="TTAC_0000475401-mRNA-1">
    <property type="protein sequence ID" value="TTAC_0000475401-mRNA-1"/>
    <property type="gene ID" value="TTAC_0000475401"/>
</dbReference>
<organism evidence="3">
    <name type="scientific">Hydatigena taeniaeformis</name>
    <name type="common">Feline tapeworm</name>
    <name type="synonym">Taenia taeniaeformis</name>
    <dbReference type="NCBI Taxonomy" id="6205"/>
    <lineage>
        <taxon>Eukaryota</taxon>
        <taxon>Metazoa</taxon>
        <taxon>Spiralia</taxon>
        <taxon>Lophotrochozoa</taxon>
        <taxon>Platyhelminthes</taxon>
        <taxon>Cestoda</taxon>
        <taxon>Eucestoda</taxon>
        <taxon>Cyclophyllidea</taxon>
        <taxon>Taeniidae</taxon>
        <taxon>Hydatigera</taxon>
    </lineage>
</organism>
<protein>
    <submittedName>
        <fullName evidence="3">Dynein light chain</fullName>
    </submittedName>
</protein>
<dbReference type="AlphaFoldDB" id="A0A0R3WVG4"/>
<dbReference type="OrthoDB" id="6236179at2759"/>
<gene>
    <name evidence="1" type="ORF">TTAC_LOCUS4739</name>
</gene>
<evidence type="ECO:0000313" key="1">
    <source>
        <dbReference type="EMBL" id="VDM25557.1"/>
    </source>
</evidence>